<evidence type="ECO:0000256" key="1">
    <source>
        <dbReference type="ARBA" id="ARBA00005801"/>
    </source>
</evidence>
<evidence type="ECO:0000313" key="5">
    <source>
        <dbReference type="EMBL" id="AZV80708.1"/>
    </source>
</evidence>
<feature type="transmembrane region" description="Helical" evidence="3">
    <location>
        <begin position="61"/>
        <end position="82"/>
    </location>
</feature>
<keyword evidence="3" id="KW-0472">Membrane</keyword>
<proteinExistence type="inferred from homology"/>
<dbReference type="Pfam" id="PF01478">
    <property type="entry name" value="Peptidase_A24"/>
    <property type="match status" value="1"/>
</dbReference>
<feature type="domain" description="Prepilin type IV endopeptidase peptidase" evidence="4">
    <location>
        <begin position="71"/>
        <end position="175"/>
    </location>
</feature>
<comment type="similarity">
    <text evidence="1 2">Belongs to the peptidase A24 family.</text>
</comment>
<dbReference type="GO" id="GO:0004190">
    <property type="term" value="F:aspartic-type endopeptidase activity"/>
    <property type="evidence" value="ECO:0007669"/>
    <property type="project" value="InterPro"/>
</dbReference>
<dbReference type="InterPro" id="IPR014032">
    <property type="entry name" value="Peptidase_A24A_bac"/>
</dbReference>
<keyword evidence="5" id="KW-0614">Plasmid</keyword>
<dbReference type="Proteomes" id="UP000283063">
    <property type="component" value="Plasmid pW43A"/>
</dbReference>
<geneLocation type="plasmid" evidence="5 6">
    <name>pW43A</name>
</geneLocation>
<reference evidence="5 6" key="1">
    <citation type="submission" date="2018-10" db="EMBL/GenBank/DDBJ databases">
        <title>Parasedimentitalea marina sp. nov., a psychrophilic bacterium isolated from deep seawater of the New Britain Trench.</title>
        <authorList>
            <person name="Cao J."/>
        </authorList>
    </citation>
    <scope>NUCLEOTIDE SEQUENCE [LARGE SCALE GENOMIC DNA]</scope>
    <source>
        <strain evidence="5 6">W43</strain>
        <plasmid evidence="5 6">pW43A</plasmid>
    </source>
</reference>
<dbReference type="GO" id="GO:0006465">
    <property type="term" value="P:signal peptide processing"/>
    <property type="evidence" value="ECO:0007669"/>
    <property type="project" value="TreeGrafter"/>
</dbReference>
<dbReference type="GO" id="GO:0005886">
    <property type="term" value="C:plasma membrane"/>
    <property type="evidence" value="ECO:0007669"/>
    <property type="project" value="TreeGrafter"/>
</dbReference>
<evidence type="ECO:0000259" key="4">
    <source>
        <dbReference type="Pfam" id="PF01478"/>
    </source>
</evidence>
<feature type="transmembrane region" description="Helical" evidence="3">
    <location>
        <begin position="114"/>
        <end position="135"/>
    </location>
</feature>
<evidence type="ECO:0000256" key="2">
    <source>
        <dbReference type="RuleBase" id="RU003793"/>
    </source>
</evidence>
<dbReference type="InterPro" id="IPR050882">
    <property type="entry name" value="Prepilin_peptidase/N-MTase"/>
</dbReference>
<keyword evidence="6" id="KW-1185">Reference proteome</keyword>
<evidence type="ECO:0000313" key="6">
    <source>
        <dbReference type="Proteomes" id="UP000283063"/>
    </source>
</evidence>
<dbReference type="PANTHER" id="PTHR30487">
    <property type="entry name" value="TYPE 4 PREPILIN-LIKE PROTEINS LEADER PEPTIDE-PROCESSING ENZYME"/>
    <property type="match status" value="1"/>
</dbReference>
<organism evidence="5 6">
    <name type="scientific">Parasedimentitalea marina</name>
    <dbReference type="NCBI Taxonomy" id="2483033"/>
    <lineage>
        <taxon>Bacteria</taxon>
        <taxon>Pseudomonadati</taxon>
        <taxon>Pseudomonadota</taxon>
        <taxon>Alphaproteobacteria</taxon>
        <taxon>Rhodobacterales</taxon>
        <taxon>Paracoccaceae</taxon>
        <taxon>Parasedimentitalea</taxon>
    </lineage>
</organism>
<dbReference type="KEGG" id="sedi:EBB79_22185"/>
<name>A0A3T0N9K7_9RHOB</name>
<sequence length="214" mass="22939">MIRRRSACRNCKTVLAPRDLIPIVSLLWCAATVAIALRRFRPGCSILRSWPQGRRCWRWQPGTVATVLLSCLLLWLLIGLAVADLLWFRLPDGLTLALFLTVLIGAWQADTLTLTLWGALLGAAVLGAAGGLQALRGRQGLGFGDVKLMVGLGGFSGPYDLPLMVLLAALSGLGAALVLAWRGGDVRSLGQRALPLAQRSVQQQQCFGFCVPPG</sequence>
<dbReference type="PRINTS" id="PR00864">
    <property type="entry name" value="PREPILNPTASE"/>
</dbReference>
<keyword evidence="3" id="KW-0812">Transmembrane</keyword>
<gene>
    <name evidence="5" type="ORF">EBB79_22185</name>
</gene>
<dbReference type="InterPro" id="IPR000045">
    <property type="entry name" value="Prepilin_IV_endopep_pep"/>
</dbReference>
<dbReference type="EMBL" id="CP033220">
    <property type="protein sequence ID" value="AZV80708.1"/>
    <property type="molecule type" value="Genomic_DNA"/>
</dbReference>
<feature type="transmembrane region" description="Helical" evidence="3">
    <location>
        <begin position="88"/>
        <end position="107"/>
    </location>
</feature>
<accession>A0A3T0N9K7</accession>
<evidence type="ECO:0000256" key="3">
    <source>
        <dbReference type="SAM" id="Phobius"/>
    </source>
</evidence>
<protein>
    <recommendedName>
        <fullName evidence="4">Prepilin type IV endopeptidase peptidase domain-containing protein</fullName>
    </recommendedName>
</protein>
<dbReference type="OrthoDB" id="9789291at2"/>
<dbReference type="PANTHER" id="PTHR30487:SF0">
    <property type="entry name" value="PREPILIN LEADER PEPTIDASE_N-METHYLTRANSFERASE-RELATED"/>
    <property type="match status" value="1"/>
</dbReference>
<dbReference type="AlphaFoldDB" id="A0A3T0N9K7"/>
<dbReference type="Gene3D" id="1.20.120.1220">
    <property type="match status" value="1"/>
</dbReference>
<feature type="transmembrane region" description="Helical" evidence="3">
    <location>
        <begin position="161"/>
        <end position="181"/>
    </location>
</feature>
<keyword evidence="3" id="KW-1133">Transmembrane helix</keyword>